<sequence length="317" mass="32438">MHSLQNLYPADSWAIRQLNDGGDGLIANIMPLISAIAAIPASALRTTLSVTGTNRVNDANALTSYSESNTGFGSAGLSATSFGQSGNTVGNGGVAVIRRGSELLANQLTSALGGAVSLLDMLQSYEQTGQVYLGNMRTTVQGLSGRLLGTIYNGANVLLQQLSNQAGSSPSGSDFFYRRGGMAITTTRPATTPFVLGASPSTVTQDGFGFASGVNGQTIAELGANREGVMDEMNNFSRDTGNDGLSSVIASAASPFGTFLENLSVDGTTSSLTSVGQPASSSDSSSEAAQQVLDDDFSFTIPTSTITNALNAFGLLP</sequence>
<evidence type="ECO:0000313" key="2">
    <source>
        <dbReference type="Proteomes" id="UP001367676"/>
    </source>
</evidence>
<keyword evidence="2" id="KW-1185">Reference proteome</keyword>
<gene>
    <name evidence="1" type="ORF">V9T40_003358</name>
</gene>
<reference evidence="1 2" key="1">
    <citation type="submission" date="2024-03" db="EMBL/GenBank/DDBJ databases">
        <title>Adaptation during the transition from Ophiocordyceps entomopathogen to insect associate is accompanied by gene loss and intensified selection.</title>
        <authorList>
            <person name="Ward C.M."/>
            <person name="Onetto C.A."/>
            <person name="Borneman A.R."/>
        </authorList>
    </citation>
    <scope>NUCLEOTIDE SEQUENCE [LARGE SCALE GENOMIC DNA]</scope>
    <source>
        <strain evidence="1">AWRI1</strain>
        <tissue evidence="1">Single Adult Female</tissue>
    </source>
</reference>
<dbReference type="EMBL" id="JBBCAQ010000006">
    <property type="protein sequence ID" value="KAK7603359.1"/>
    <property type="molecule type" value="Genomic_DNA"/>
</dbReference>
<comment type="caution">
    <text evidence="1">The sequence shown here is derived from an EMBL/GenBank/DDBJ whole genome shotgun (WGS) entry which is preliminary data.</text>
</comment>
<organism evidence="1 2">
    <name type="scientific">Parthenolecanium corni</name>
    <dbReference type="NCBI Taxonomy" id="536013"/>
    <lineage>
        <taxon>Eukaryota</taxon>
        <taxon>Metazoa</taxon>
        <taxon>Ecdysozoa</taxon>
        <taxon>Arthropoda</taxon>
        <taxon>Hexapoda</taxon>
        <taxon>Insecta</taxon>
        <taxon>Pterygota</taxon>
        <taxon>Neoptera</taxon>
        <taxon>Paraneoptera</taxon>
        <taxon>Hemiptera</taxon>
        <taxon>Sternorrhyncha</taxon>
        <taxon>Coccoidea</taxon>
        <taxon>Coccidae</taxon>
        <taxon>Parthenolecanium</taxon>
    </lineage>
</organism>
<accession>A0AAN9U0Z9</accession>
<proteinExistence type="predicted"/>
<name>A0AAN9U0Z9_9HEMI</name>
<dbReference type="AlphaFoldDB" id="A0AAN9U0Z9"/>
<dbReference type="Proteomes" id="UP001367676">
    <property type="component" value="Unassembled WGS sequence"/>
</dbReference>
<evidence type="ECO:0000313" key="1">
    <source>
        <dbReference type="EMBL" id="KAK7603359.1"/>
    </source>
</evidence>
<protein>
    <submittedName>
        <fullName evidence="1">Uncharacterized protein</fullName>
    </submittedName>
</protein>